<dbReference type="EMBL" id="PQXF01000031">
    <property type="protein sequence ID" value="PXF58917.1"/>
    <property type="molecule type" value="Genomic_DNA"/>
</dbReference>
<proteinExistence type="predicted"/>
<accession>A0AC61L0I0</accession>
<protein>
    <submittedName>
        <fullName evidence="1">Uncharacterized protein</fullName>
    </submittedName>
</protein>
<reference evidence="1" key="1">
    <citation type="submission" date="2018-01" db="EMBL/GenBank/DDBJ databases">
        <authorList>
            <person name="Krukenberg V."/>
        </authorList>
    </citation>
    <scope>NUCLEOTIDE SEQUENCE</scope>
    <source>
        <strain evidence="1">E20ANME2</strain>
    </source>
</reference>
<evidence type="ECO:0000313" key="2">
    <source>
        <dbReference type="Proteomes" id="UP000248329"/>
    </source>
</evidence>
<evidence type="ECO:0000313" key="1">
    <source>
        <dbReference type="EMBL" id="PXF58917.1"/>
    </source>
</evidence>
<gene>
    <name evidence="1" type="ORF">C4B59_12570</name>
</gene>
<comment type="caution">
    <text evidence="1">The sequence shown here is derived from an EMBL/GenBank/DDBJ whole genome shotgun (WGS) entry which is preliminary data.</text>
</comment>
<dbReference type="Proteomes" id="UP000248329">
    <property type="component" value="Unassembled WGS sequence"/>
</dbReference>
<name>A0AC61L0I0_9EURY</name>
<sequence length="451" mass="49729">MSGRLHAEAKAASKSSFAPVRTGLLAGYRGKQLVSQPPLVQTKLTVGQPNDRYEQEADRVADAVMRMPELGVQRQVEPEEEEEALRTKPLAAQITPLIQRQVESEDEEEEELIQAEYTGGQTPQLGPNMEAQINALRSGGQPLDPTTRAFMEPRFSHDFSRVRVHTDSKAAESAHAVNAHAYTVVRNIVFGTGHYSPRTSEEQKLLAHELAHVVQQSRQRAQGEDAVFVQRYPSHTPHGEPYTAGLMHDHRPSGRWADIQALEWRRCPASSISCACSTLSPRSVLNTAAGVTMGRKPFALHHLLHYMFGGGADYVEDVRDFIVRDSGVRGILASFIRSLTATKGHFKVYQHDYAVQDFRLAFGAIDRLDYEVDSAAGVVHVWFVDRYEFHPVYPGFYRMMTGDVARVTNCVHAAAVELKTSGAADFWMVGYGTVPLSTVTGSAPSGGGTTL</sequence>
<organism evidence="1 2">
    <name type="scientific">Candidatus Methanogaster sp</name>
    <dbReference type="NCBI Taxonomy" id="3386292"/>
    <lineage>
        <taxon>Archaea</taxon>
        <taxon>Methanobacteriati</taxon>
        <taxon>Methanobacteriota</taxon>
        <taxon>Stenosarchaea group</taxon>
        <taxon>Methanomicrobia</taxon>
        <taxon>Methanosarcinales</taxon>
        <taxon>ANME-2 cluster</taxon>
        <taxon>Candidatus Methanogasteraceae</taxon>
        <taxon>Candidatus Methanogaster</taxon>
    </lineage>
</organism>